<keyword evidence="4" id="KW-1185">Reference proteome</keyword>
<sequence length="72" mass="7907">MNAKTVLILVATALLLFYRFAFPWTPFWVDLLVIAIGGCVGVSKWLAEQQPDPYETEKKENDPSGGPPAADV</sequence>
<protein>
    <submittedName>
        <fullName evidence="3">Uncharacterized protein</fullName>
    </submittedName>
</protein>
<feature type="transmembrane region" description="Helical" evidence="2">
    <location>
        <begin position="31"/>
        <end position="47"/>
    </location>
</feature>
<name>A0A923MG26_9BURK</name>
<reference evidence="3" key="1">
    <citation type="submission" date="2020-08" db="EMBL/GenBank/DDBJ databases">
        <title>Ramlibacter sp. GTP1 16S ribosomal RNA gene genome sequencing and assembly.</title>
        <authorList>
            <person name="Kang M."/>
        </authorList>
    </citation>
    <scope>NUCLEOTIDE SEQUENCE</scope>
    <source>
        <strain evidence="3">GTP1</strain>
    </source>
</reference>
<dbReference type="RefSeq" id="WP_187085473.1">
    <property type="nucleotide sequence ID" value="NZ_JACORU010000019.1"/>
</dbReference>
<evidence type="ECO:0000313" key="4">
    <source>
        <dbReference type="Proteomes" id="UP000596827"/>
    </source>
</evidence>
<keyword evidence="2" id="KW-1133">Transmembrane helix</keyword>
<keyword evidence="2" id="KW-0472">Membrane</keyword>
<evidence type="ECO:0000256" key="2">
    <source>
        <dbReference type="SAM" id="Phobius"/>
    </source>
</evidence>
<dbReference type="Proteomes" id="UP000596827">
    <property type="component" value="Unassembled WGS sequence"/>
</dbReference>
<comment type="caution">
    <text evidence="3">The sequence shown here is derived from an EMBL/GenBank/DDBJ whole genome shotgun (WGS) entry which is preliminary data.</text>
</comment>
<feature type="region of interest" description="Disordered" evidence="1">
    <location>
        <begin position="51"/>
        <end position="72"/>
    </location>
</feature>
<evidence type="ECO:0000313" key="3">
    <source>
        <dbReference type="EMBL" id="MBC5768599.1"/>
    </source>
</evidence>
<evidence type="ECO:0000256" key="1">
    <source>
        <dbReference type="SAM" id="MobiDB-lite"/>
    </source>
</evidence>
<dbReference type="EMBL" id="JACORU010000019">
    <property type="protein sequence ID" value="MBC5768599.1"/>
    <property type="molecule type" value="Genomic_DNA"/>
</dbReference>
<proteinExistence type="predicted"/>
<keyword evidence="2" id="KW-0812">Transmembrane</keyword>
<dbReference type="AlphaFoldDB" id="A0A923MG26"/>
<accession>A0A923MG26</accession>
<organism evidence="3 4">
    <name type="scientific">Ramlibacter albus</name>
    <dbReference type="NCBI Taxonomy" id="2079448"/>
    <lineage>
        <taxon>Bacteria</taxon>
        <taxon>Pseudomonadati</taxon>
        <taxon>Pseudomonadota</taxon>
        <taxon>Betaproteobacteria</taxon>
        <taxon>Burkholderiales</taxon>
        <taxon>Comamonadaceae</taxon>
        <taxon>Ramlibacter</taxon>
    </lineage>
</organism>
<gene>
    <name evidence="3" type="ORF">H8R02_29325</name>
</gene>